<keyword evidence="3" id="KW-0808">Transferase</keyword>
<evidence type="ECO:0000256" key="1">
    <source>
        <dbReference type="ARBA" id="ARBA00004496"/>
    </source>
</evidence>
<sequence>MDSQTAMTNVQEQSELMARISQGWQALLAQYAQGGADFSQDMARVSAIWMRCFQEGFQLWQNRGNEFQNQWQTWQNQWQERLQAALSGQAEPSGDKRFKSESWNQPYFTLLRESYLLYAEQMFKALQPKSRSEAEHTEALRFFTRQAINAFAPSNFALSNPEVWGEAQRTGGTSLLRGIAQFVEDLVRGGGRLNITMTDMNAFKTGENVATTPGAVVYQNDLIQLIQYTPTTEKVYKRPLLIVPPWINKFYILDLRAKNSFVRWAVEQGHTVFLISWVNPGPAHADNGFEDYLQEGTLTAIEQIEKLTGEKEVNAVGYCLGGTLLSCTLAYLTAQEKQSKGKKKNPIARATYLATLIDFSEPGEIGVYIDEQQLDLLDAQMQKEGVFSGKQMATAFNSLRENDLIWSYWVNNYLLGKTPMAFDLLYWNCDATNLPAKMHAFYLRNMYLNNKLAEPGGITLLDTPIDIGSIETPVYFLSTEQDHIALWTATYRGARLHKGPVRFVLGGSGHIAGVINPDGSEKYGYRTHGELPEDPILWHAESEAHTGSWWRDWNDWVTEGCKANVAARQIEKAIEPAPGSYVRVKT</sequence>
<dbReference type="AlphaFoldDB" id="A0A4R6USV5"/>
<dbReference type="Pfam" id="PF00561">
    <property type="entry name" value="Abhydrolase_1"/>
    <property type="match status" value="1"/>
</dbReference>
<dbReference type="InterPro" id="IPR010941">
    <property type="entry name" value="PhaC_N"/>
</dbReference>
<name>A0A4R6USV5_9GAMM</name>
<gene>
    <name evidence="7" type="ORF">EV696_10450</name>
</gene>
<evidence type="ECO:0000259" key="6">
    <source>
        <dbReference type="Pfam" id="PF07167"/>
    </source>
</evidence>
<dbReference type="PANTHER" id="PTHR36837:SF5">
    <property type="entry name" value="POLY-3-HYDROXYBUTYRATE SYNTHASE"/>
    <property type="match status" value="1"/>
</dbReference>
<dbReference type="GO" id="GO:0042619">
    <property type="term" value="P:poly-hydroxybutyrate biosynthetic process"/>
    <property type="evidence" value="ECO:0007669"/>
    <property type="project" value="InterPro"/>
</dbReference>
<evidence type="ECO:0000256" key="2">
    <source>
        <dbReference type="ARBA" id="ARBA00022490"/>
    </source>
</evidence>
<comment type="caution">
    <text evidence="7">The sequence shown here is derived from an EMBL/GenBank/DDBJ whole genome shotgun (WGS) entry which is preliminary data.</text>
</comment>
<evidence type="ECO:0000256" key="3">
    <source>
        <dbReference type="ARBA" id="ARBA00022679"/>
    </source>
</evidence>
<dbReference type="Gene3D" id="3.40.50.1820">
    <property type="entry name" value="alpha/beta hydrolase"/>
    <property type="match status" value="1"/>
</dbReference>
<comment type="subcellular location">
    <subcellularLocation>
        <location evidence="1">Cytoplasm</location>
    </subcellularLocation>
</comment>
<evidence type="ECO:0000313" key="8">
    <source>
        <dbReference type="Proteomes" id="UP000295375"/>
    </source>
</evidence>
<dbReference type="InterPro" id="IPR000073">
    <property type="entry name" value="AB_hydrolase_1"/>
</dbReference>
<keyword evidence="8" id="KW-1185">Reference proteome</keyword>
<dbReference type="EMBL" id="SNYM01000004">
    <property type="protein sequence ID" value="TDQ49346.1"/>
    <property type="molecule type" value="Genomic_DNA"/>
</dbReference>
<reference evidence="7 8" key="1">
    <citation type="submission" date="2019-03" db="EMBL/GenBank/DDBJ databases">
        <title>Genomic Encyclopedia of Type Strains, Phase IV (KMG-IV): sequencing the most valuable type-strain genomes for metagenomic binning, comparative biology and taxonomic classification.</title>
        <authorList>
            <person name="Goeker M."/>
        </authorList>
    </citation>
    <scope>NUCLEOTIDE SEQUENCE [LARGE SCALE GENOMIC DNA]</scope>
    <source>
        <strain evidence="7 8">DSM 103792</strain>
    </source>
</reference>
<dbReference type="GO" id="GO:0005737">
    <property type="term" value="C:cytoplasm"/>
    <property type="evidence" value="ECO:0007669"/>
    <property type="project" value="UniProtKB-SubCell"/>
</dbReference>
<feature type="domain" description="AB hydrolase-1" evidence="5">
    <location>
        <begin position="267"/>
        <end position="512"/>
    </location>
</feature>
<dbReference type="InterPro" id="IPR051321">
    <property type="entry name" value="PHA/PHB_synthase"/>
</dbReference>
<feature type="domain" description="Poly-beta-hydroxybutyrate polymerase N-terminal" evidence="6">
    <location>
        <begin position="95"/>
        <end position="265"/>
    </location>
</feature>
<keyword evidence="4" id="KW-0012">Acyltransferase</keyword>
<dbReference type="PANTHER" id="PTHR36837">
    <property type="entry name" value="POLY(3-HYDROXYALKANOATE) POLYMERASE SUBUNIT PHAC"/>
    <property type="match status" value="1"/>
</dbReference>
<keyword evidence="2" id="KW-0963">Cytoplasm</keyword>
<dbReference type="Proteomes" id="UP000295375">
    <property type="component" value="Unassembled WGS sequence"/>
</dbReference>
<evidence type="ECO:0000313" key="7">
    <source>
        <dbReference type="EMBL" id="TDQ49346.1"/>
    </source>
</evidence>
<evidence type="ECO:0000259" key="5">
    <source>
        <dbReference type="Pfam" id="PF00561"/>
    </source>
</evidence>
<dbReference type="SUPFAM" id="SSF53474">
    <property type="entry name" value="alpha/beta-Hydrolases"/>
    <property type="match status" value="1"/>
</dbReference>
<dbReference type="InterPro" id="IPR010963">
    <property type="entry name" value="PHA_synth_I"/>
</dbReference>
<dbReference type="InterPro" id="IPR029058">
    <property type="entry name" value="AB_hydrolase_fold"/>
</dbReference>
<proteinExistence type="predicted"/>
<dbReference type="GO" id="GO:0016746">
    <property type="term" value="F:acyltransferase activity"/>
    <property type="evidence" value="ECO:0007669"/>
    <property type="project" value="UniProtKB-KW"/>
</dbReference>
<dbReference type="NCBIfam" id="TIGR01838">
    <property type="entry name" value="PHA_synth_I"/>
    <property type="match status" value="1"/>
</dbReference>
<protein>
    <submittedName>
        <fullName evidence="7">Polyhydroxyalkanoate synthase</fullName>
    </submittedName>
</protein>
<evidence type="ECO:0000256" key="4">
    <source>
        <dbReference type="ARBA" id="ARBA00023315"/>
    </source>
</evidence>
<dbReference type="Pfam" id="PF07167">
    <property type="entry name" value="PhaC_N"/>
    <property type="match status" value="1"/>
</dbReference>
<accession>A0A4R6USV5</accession>
<organism evidence="7 8">
    <name type="scientific">Permianibacter aggregans</name>
    <dbReference type="NCBI Taxonomy" id="1510150"/>
    <lineage>
        <taxon>Bacteria</taxon>
        <taxon>Pseudomonadati</taxon>
        <taxon>Pseudomonadota</taxon>
        <taxon>Gammaproteobacteria</taxon>
        <taxon>Pseudomonadales</taxon>
        <taxon>Pseudomonadaceae</taxon>
        <taxon>Permianibacter</taxon>
    </lineage>
</organism>